<sequence>MTTGARRRMDVEQRREQLTAVALELFARRSPESVSLDDIAGAAGISRPLVYHYFAGKPGLYQAALRRAADELTGLLTQPCEGPPGKRLLTTLGRFFDFVEAYGPGLAALRGSTAAEGLLAEVRHTAYRQLLAQLEVSAPGARLEVALRSWLSQVETTAALWLDGRRIPRPELELQLVQGLAALTAVGAVHDDGMAELLRSLLAKEPEDTPFGLLAARLAPLAVG</sequence>
<organism evidence="6 7">
    <name type="scientific">Streptomyces orinoci</name>
    <name type="common">Streptoverticillium orinoci</name>
    <dbReference type="NCBI Taxonomy" id="67339"/>
    <lineage>
        <taxon>Bacteria</taxon>
        <taxon>Bacillati</taxon>
        <taxon>Actinomycetota</taxon>
        <taxon>Actinomycetes</taxon>
        <taxon>Kitasatosporales</taxon>
        <taxon>Streptomycetaceae</taxon>
        <taxon>Streptomyces</taxon>
    </lineage>
</organism>
<keyword evidence="1" id="KW-0805">Transcription regulation</keyword>
<evidence type="ECO:0000313" key="7">
    <source>
        <dbReference type="Proteomes" id="UP001552594"/>
    </source>
</evidence>
<keyword evidence="2 4" id="KW-0238">DNA-binding</keyword>
<dbReference type="SUPFAM" id="SSF46689">
    <property type="entry name" value="Homeodomain-like"/>
    <property type="match status" value="1"/>
</dbReference>
<evidence type="ECO:0000259" key="5">
    <source>
        <dbReference type="PROSITE" id="PS50977"/>
    </source>
</evidence>
<feature type="DNA-binding region" description="H-T-H motif" evidence="4">
    <location>
        <begin position="35"/>
        <end position="54"/>
    </location>
</feature>
<evidence type="ECO:0000256" key="2">
    <source>
        <dbReference type="ARBA" id="ARBA00023125"/>
    </source>
</evidence>
<protein>
    <submittedName>
        <fullName evidence="6">TetR/AcrR family transcriptional regulator</fullName>
    </submittedName>
</protein>
<accession>A0ABV3JVL3</accession>
<dbReference type="RefSeq" id="WP_109280838.1">
    <property type="nucleotide sequence ID" value="NZ_JBFAUK010000006.1"/>
</dbReference>
<dbReference type="EMBL" id="JBFAUK010000006">
    <property type="protein sequence ID" value="MEV5506930.1"/>
    <property type="molecule type" value="Genomic_DNA"/>
</dbReference>
<dbReference type="Pfam" id="PF21943">
    <property type="entry name" value="TetR_C_46"/>
    <property type="match status" value="1"/>
</dbReference>
<comment type="caution">
    <text evidence="6">The sequence shown here is derived from an EMBL/GenBank/DDBJ whole genome shotgun (WGS) entry which is preliminary data.</text>
</comment>
<dbReference type="InterPro" id="IPR023772">
    <property type="entry name" value="DNA-bd_HTH_TetR-type_CS"/>
</dbReference>
<gene>
    <name evidence="6" type="ORF">AB0L16_10685</name>
</gene>
<keyword evidence="3" id="KW-0804">Transcription</keyword>
<dbReference type="PROSITE" id="PS01081">
    <property type="entry name" value="HTH_TETR_1"/>
    <property type="match status" value="1"/>
</dbReference>
<dbReference type="InterPro" id="IPR050109">
    <property type="entry name" value="HTH-type_TetR-like_transc_reg"/>
</dbReference>
<proteinExistence type="predicted"/>
<keyword evidence="7" id="KW-1185">Reference proteome</keyword>
<dbReference type="Gene3D" id="1.10.357.10">
    <property type="entry name" value="Tetracycline Repressor, domain 2"/>
    <property type="match status" value="1"/>
</dbReference>
<evidence type="ECO:0000313" key="6">
    <source>
        <dbReference type="EMBL" id="MEV5506930.1"/>
    </source>
</evidence>
<dbReference type="PROSITE" id="PS50977">
    <property type="entry name" value="HTH_TETR_2"/>
    <property type="match status" value="1"/>
</dbReference>
<reference evidence="6 7" key="1">
    <citation type="submission" date="2024-06" db="EMBL/GenBank/DDBJ databases">
        <title>The Natural Products Discovery Center: Release of the First 8490 Sequenced Strains for Exploring Actinobacteria Biosynthetic Diversity.</title>
        <authorList>
            <person name="Kalkreuter E."/>
            <person name="Kautsar S.A."/>
            <person name="Yang D."/>
            <person name="Bader C.D."/>
            <person name="Teijaro C.N."/>
            <person name="Fluegel L."/>
            <person name="Davis C.M."/>
            <person name="Simpson J.R."/>
            <person name="Lauterbach L."/>
            <person name="Steele A.D."/>
            <person name="Gui C."/>
            <person name="Meng S."/>
            <person name="Li G."/>
            <person name="Viehrig K."/>
            <person name="Ye F."/>
            <person name="Su P."/>
            <person name="Kiefer A.F."/>
            <person name="Nichols A."/>
            <person name="Cepeda A.J."/>
            <person name="Yan W."/>
            <person name="Fan B."/>
            <person name="Jiang Y."/>
            <person name="Adhikari A."/>
            <person name="Zheng C.-J."/>
            <person name="Schuster L."/>
            <person name="Cowan T.M."/>
            <person name="Smanski M.J."/>
            <person name="Chevrette M.G."/>
            <person name="De Carvalho L.P.S."/>
            <person name="Shen B."/>
        </authorList>
    </citation>
    <scope>NUCLEOTIDE SEQUENCE [LARGE SCALE GENOMIC DNA]</scope>
    <source>
        <strain evidence="6 7">NPDC052347</strain>
    </source>
</reference>
<dbReference type="Pfam" id="PF00440">
    <property type="entry name" value="TetR_N"/>
    <property type="match status" value="1"/>
</dbReference>
<dbReference type="PANTHER" id="PTHR30055:SF174">
    <property type="entry name" value="TRANSCRIPTIONAL REGULATORY PROTEIN (PROBABLY TETR-FAMILY)-RELATED"/>
    <property type="match status" value="1"/>
</dbReference>
<feature type="domain" description="HTH tetR-type" evidence="5">
    <location>
        <begin position="12"/>
        <end position="72"/>
    </location>
</feature>
<dbReference type="InterPro" id="IPR001647">
    <property type="entry name" value="HTH_TetR"/>
</dbReference>
<evidence type="ECO:0000256" key="4">
    <source>
        <dbReference type="PROSITE-ProRule" id="PRU00335"/>
    </source>
</evidence>
<dbReference type="PANTHER" id="PTHR30055">
    <property type="entry name" value="HTH-TYPE TRANSCRIPTIONAL REGULATOR RUTR"/>
    <property type="match status" value="1"/>
</dbReference>
<name>A0ABV3JVL3_STRON</name>
<dbReference type="InterPro" id="IPR054129">
    <property type="entry name" value="DesT_TetR_C"/>
</dbReference>
<dbReference type="InterPro" id="IPR009057">
    <property type="entry name" value="Homeodomain-like_sf"/>
</dbReference>
<dbReference type="Proteomes" id="UP001552594">
    <property type="component" value="Unassembled WGS sequence"/>
</dbReference>
<dbReference type="PRINTS" id="PR00455">
    <property type="entry name" value="HTHTETR"/>
</dbReference>
<evidence type="ECO:0000256" key="1">
    <source>
        <dbReference type="ARBA" id="ARBA00023015"/>
    </source>
</evidence>
<evidence type="ECO:0000256" key="3">
    <source>
        <dbReference type="ARBA" id="ARBA00023163"/>
    </source>
</evidence>